<evidence type="ECO:0000256" key="1">
    <source>
        <dbReference type="SAM" id="MobiDB-lite"/>
    </source>
</evidence>
<reference evidence="3" key="1">
    <citation type="submission" date="2019-09" db="EMBL/GenBank/DDBJ databases">
        <title>Draft genome information of white flower Hibiscus syriacus.</title>
        <authorList>
            <person name="Kim Y.-M."/>
        </authorList>
    </citation>
    <scope>NUCLEOTIDE SEQUENCE [LARGE SCALE GENOMIC DNA]</scope>
    <source>
        <strain evidence="3">YM2019G1</strain>
        <tissue evidence="3">Leaf</tissue>
    </source>
</reference>
<protein>
    <recommendedName>
        <fullName evidence="2">Reverse transcriptase zinc-binding domain-containing protein</fullName>
    </recommendedName>
</protein>
<feature type="region of interest" description="Disordered" evidence="1">
    <location>
        <begin position="495"/>
        <end position="519"/>
    </location>
</feature>
<accession>A0A6A3BZ27</accession>
<feature type="region of interest" description="Disordered" evidence="1">
    <location>
        <begin position="406"/>
        <end position="467"/>
    </location>
</feature>
<dbReference type="InterPro" id="IPR026960">
    <property type="entry name" value="RVT-Znf"/>
</dbReference>
<proteinExistence type="predicted"/>
<name>A0A6A3BZ27_HIBSY</name>
<dbReference type="AlphaFoldDB" id="A0A6A3BZ27"/>
<sequence length="519" mass="58213">MFLKELISGLLKSSLLSAREIRGRKENVEWHKIVWFPMHIPKHSLIAWMSILERLPTADNLVRMRIGVDEKCRLCGVVIFPDEVVIATWSNQTVRNLRRPLNPRYRNTKSSTIFKLNFIWPPLLSSFISSTTFPSTKNPPAKSLPHRARAARSLHERHGPTRVSSSSPCGKPMKRLLYMTRKSYRWDSRRGSARCTDTLAFHKGFKTIDSSSNLLCCSNSADNSRSPSSASAPCLKDFISKVSFAGVSSFVRESRALRALVNMFRLNDLKHLIYNLEAQINLMTQGSLDSSCFSYQFIPHDINEFPNIHILDTYFYFFHHWLLTANSEATEPYNIKKGKRHEMGEAMQGIGSAIDERSSITVNLSSALDAKERFEWNIVVMPSGRPTRSPCLPGELQEIVCACTSQHAGHPRPSDRGHPRASEAIREHPRPSERAMRGQPSELCEGIRGKPSEGRSPGVHGDLQGRPEGMATYVLGRACDMQHVHSLCLSKGRSPGVHGGLQDCTTRSSGVHGDLRSTL</sequence>
<gene>
    <name evidence="3" type="ORF">F3Y22_tig00021103pilonHSYRG00007</name>
</gene>
<dbReference type="EMBL" id="VEPZ02000758">
    <property type="protein sequence ID" value="KAE8720252.1"/>
    <property type="molecule type" value="Genomic_DNA"/>
</dbReference>
<evidence type="ECO:0000259" key="2">
    <source>
        <dbReference type="Pfam" id="PF13966"/>
    </source>
</evidence>
<evidence type="ECO:0000313" key="3">
    <source>
        <dbReference type="EMBL" id="KAE8720252.1"/>
    </source>
</evidence>
<comment type="caution">
    <text evidence="3">The sequence shown here is derived from an EMBL/GenBank/DDBJ whole genome shotgun (WGS) entry which is preliminary data.</text>
</comment>
<feature type="domain" description="Reverse transcriptase zinc-binding" evidence="2">
    <location>
        <begin position="21"/>
        <end position="76"/>
    </location>
</feature>
<feature type="compositionally biased region" description="Basic and acidic residues" evidence="1">
    <location>
        <begin position="412"/>
        <end position="436"/>
    </location>
</feature>
<organism evidence="3">
    <name type="scientific">Hibiscus syriacus</name>
    <name type="common">Rose of Sharon</name>
    <dbReference type="NCBI Taxonomy" id="106335"/>
    <lineage>
        <taxon>Eukaryota</taxon>
        <taxon>Viridiplantae</taxon>
        <taxon>Streptophyta</taxon>
        <taxon>Embryophyta</taxon>
        <taxon>Tracheophyta</taxon>
        <taxon>Spermatophyta</taxon>
        <taxon>Magnoliopsida</taxon>
        <taxon>eudicotyledons</taxon>
        <taxon>Gunneridae</taxon>
        <taxon>Pentapetalae</taxon>
        <taxon>rosids</taxon>
        <taxon>malvids</taxon>
        <taxon>Malvales</taxon>
        <taxon>Malvaceae</taxon>
        <taxon>Malvoideae</taxon>
        <taxon>Hibiscus</taxon>
    </lineage>
</organism>
<dbReference type="Pfam" id="PF13966">
    <property type="entry name" value="zf-RVT"/>
    <property type="match status" value="1"/>
</dbReference>